<protein>
    <recommendedName>
        <fullName evidence="5">PQQ enzyme repeat</fullName>
    </recommendedName>
</protein>
<evidence type="ECO:0000313" key="4">
    <source>
        <dbReference type="Proteomes" id="UP000266895"/>
    </source>
</evidence>
<organism evidence="3 4">
    <name type="scientific">Actinomyces howellii</name>
    <dbReference type="NCBI Taxonomy" id="52771"/>
    <lineage>
        <taxon>Bacteria</taxon>
        <taxon>Bacillati</taxon>
        <taxon>Actinomycetota</taxon>
        <taxon>Actinomycetes</taxon>
        <taxon>Actinomycetales</taxon>
        <taxon>Actinomycetaceae</taxon>
        <taxon>Actinomyces</taxon>
    </lineage>
</organism>
<feature type="region of interest" description="Disordered" evidence="1">
    <location>
        <begin position="27"/>
        <end position="55"/>
    </location>
</feature>
<feature type="chain" id="PRO_5039412882" description="PQQ enzyme repeat" evidence="2">
    <location>
        <begin position="22"/>
        <end position="447"/>
    </location>
</feature>
<dbReference type="PROSITE" id="PS51257">
    <property type="entry name" value="PROKAR_LIPOPROTEIN"/>
    <property type="match status" value="1"/>
</dbReference>
<dbReference type="EMBL" id="LR134350">
    <property type="protein sequence ID" value="VEG29841.1"/>
    <property type="molecule type" value="Genomic_DNA"/>
</dbReference>
<evidence type="ECO:0008006" key="5">
    <source>
        <dbReference type="Google" id="ProtNLM"/>
    </source>
</evidence>
<dbReference type="AlphaFoldDB" id="A0A448HJF5"/>
<evidence type="ECO:0000313" key="3">
    <source>
        <dbReference type="EMBL" id="VEG29841.1"/>
    </source>
</evidence>
<reference evidence="3 4" key="1">
    <citation type="submission" date="2018-12" db="EMBL/GenBank/DDBJ databases">
        <authorList>
            <consortium name="Pathogen Informatics"/>
        </authorList>
    </citation>
    <scope>NUCLEOTIDE SEQUENCE [LARGE SCALE GENOMIC DNA]</scope>
    <source>
        <strain evidence="3 4">NCTC11636</strain>
    </source>
</reference>
<gene>
    <name evidence="3" type="ORF">NCTC11636_02310</name>
</gene>
<name>A0A448HJF5_9ACTO</name>
<feature type="compositionally biased region" description="Low complexity" evidence="1">
    <location>
        <begin position="45"/>
        <end position="54"/>
    </location>
</feature>
<evidence type="ECO:0000256" key="1">
    <source>
        <dbReference type="SAM" id="MobiDB-lite"/>
    </source>
</evidence>
<keyword evidence="4" id="KW-1185">Reference proteome</keyword>
<sequence>MRRRAFLSRAALGALVLPVLAACGSGAGSSDPAPTSSGAGGSGAGSVPTTPPTAFGEAADLPVSVDGSGSRFVRVSGRYAAGIARLFTGGGSVIFYTDLTTTDTRVVTVDPATGQYATAAADDPAPAQDGAAYSLTASRIVVEGEEGYALAVLEGPGTASTGQDSEQLTEEDDWVSAEETEAQEGTARVDLLKIALADGTVTASTTLWDSGIVPEEQGAMAGLRLSTDGSVLIAQWGTDHIASVSTTDLSTIVSDPQDLDGYFSSREACDYVTGQWEGGTLISLTDGAEVDPPGTMTVSRVVGHVAYGVTWDGTEGLGAYDLSTGTEIEQTEPIPSTVDLTVDSTYHGGYLVTIGQEVFEARKPGDPAPAVTWSADSGRALPISATVLDDVLYLCFEDQPDTITLIDLTTGADITSTAYPSQSVVGVSPLAAVDEENTVILATDWRS</sequence>
<keyword evidence="2" id="KW-0732">Signal</keyword>
<evidence type="ECO:0000256" key="2">
    <source>
        <dbReference type="SAM" id="SignalP"/>
    </source>
</evidence>
<dbReference type="Proteomes" id="UP000266895">
    <property type="component" value="Chromosome"/>
</dbReference>
<feature type="signal peptide" evidence="2">
    <location>
        <begin position="1"/>
        <end position="21"/>
    </location>
</feature>
<proteinExistence type="predicted"/>
<feature type="compositionally biased region" description="Low complexity" evidence="1">
    <location>
        <begin position="27"/>
        <end position="37"/>
    </location>
</feature>
<dbReference type="KEGG" id="ahw:NCTC11636_02310"/>
<accession>A0A448HJF5</accession>
<dbReference type="RefSeq" id="WP_126383257.1">
    <property type="nucleotide sequence ID" value="NZ_LR134350.1"/>
</dbReference>